<dbReference type="InterPro" id="IPR029045">
    <property type="entry name" value="ClpP/crotonase-like_dom_sf"/>
</dbReference>
<evidence type="ECO:0000256" key="4">
    <source>
        <dbReference type="ARBA" id="ARBA00022801"/>
    </source>
</evidence>
<evidence type="ECO:0000313" key="9">
    <source>
        <dbReference type="Proteomes" id="UP000505377"/>
    </source>
</evidence>
<dbReference type="GO" id="GO:0006515">
    <property type="term" value="P:protein quality control for misfolded or incompletely synthesized proteins"/>
    <property type="evidence" value="ECO:0007669"/>
    <property type="project" value="TreeGrafter"/>
</dbReference>
<dbReference type="PRINTS" id="PR00127">
    <property type="entry name" value="CLPPROTEASEP"/>
</dbReference>
<dbReference type="PANTHER" id="PTHR10381:SF70">
    <property type="entry name" value="ATP-DEPENDENT CLP PROTEASE PROTEOLYTIC SUBUNIT"/>
    <property type="match status" value="1"/>
</dbReference>
<evidence type="ECO:0000256" key="2">
    <source>
        <dbReference type="ARBA" id="ARBA00022490"/>
    </source>
</evidence>
<accession>A0A6M6JH57</accession>
<evidence type="ECO:0000256" key="5">
    <source>
        <dbReference type="ARBA" id="ARBA00022825"/>
    </source>
</evidence>
<gene>
    <name evidence="8" type="ORF">HOP40_14030</name>
</gene>
<dbReference type="InterPro" id="IPR001907">
    <property type="entry name" value="ClpP"/>
</dbReference>
<dbReference type="GO" id="GO:0004252">
    <property type="term" value="F:serine-type endopeptidase activity"/>
    <property type="evidence" value="ECO:0007669"/>
    <property type="project" value="InterPro"/>
</dbReference>
<dbReference type="Pfam" id="PF00574">
    <property type="entry name" value="CLP_protease"/>
    <property type="match status" value="1"/>
</dbReference>
<dbReference type="GO" id="GO:0009368">
    <property type="term" value="C:endopeptidase Clp complex"/>
    <property type="evidence" value="ECO:0007669"/>
    <property type="project" value="TreeGrafter"/>
</dbReference>
<evidence type="ECO:0000313" key="8">
    <source>
        <dbReference type="EMBL" id="QJY46796.1"/>
    </source>
</evidence>
<evidence type="ECO:0000256" key="6">
    <source>
        <dbReference type="RuleBase" id="RU003567"/>
    </source>
</evidence>
<dbReference type="AlphaFoldDB" id="A0A6M6JH57"/>
<reference evidence="8 9" key="1">
    <citation type="submission" date="2020-05" db="EMBL/GenBank/DDBJ databases">
        <authorList>
            <person name="Mo P."/>
        </authorList>
    </citation>
    <scope>NUCLEOTIDE SEQUENCE [LARGE SCALE GENOMIC DNA]</scope>
    <source>
        <strain evidence="8 9">Gen01</strain>
    </source>
</reference>
<dbReference type="InterPro" id="IPR023562">
    <property type="entry name" value="ClpP/TepA"/>
</dbReference>
<sequence length="205" mass="20568">MPPQPVPPLPVPPLPVPPLPAPQPSHPTASASSTVLVAGADPVLDHLLDVRVVHVGGVLDDDAAQRVCARLRLLAARDARHDVVLTVSCTGGPAGAALAVVDTMELIGPDVATCVVGAAAGVGLLVAASGAPGKRTATAHARLTLLTPAEPFGMAVLAPGQRADVVALLAARTGQGADRITADTAARRWFTTPEAIAYGLVDGQA</sequence>
<dbReference type="Gene3D" id="3.90.226.10">
    <property type="entry name" value="2-enoyl-CoA Hydratase, Chain A, domain 1"/>
    <property type="match status" value="1"/>
</dbReference>
<dbReference type="PANTHER" id="PTHR10381">
    <property type="entry name" value="ATP-DEPENDENT CLP PROTEASE PROTEOLYTIC SUBUNIT"/>
    <property type="match status" value="1"/>
</dbReference>
<dbReference type="EMBL" id="CP053564">
    <property type="protein sequence ID" value="QJY46796.1"/>
    <property type="molecule type" value="Genomic_DNA"/>
</dbReference>
<evidence type="ECO:0000256" key="1">
    <source>
        <dbReference type="ARBA" id="ARBA00007039"/>
    </source>
</evidence>
<comment type="similarity">
    <text evidence="1 6">Belongs to the peptidase S14 family.</text>
</comment>
<dbReference type="GO" id="GO:0004176">
    <property type="term" value="F:ATP-dependent peptidase activity"/>
    <property type="evidence" value="ECO:0007669"/>
    <property type="project" value="InterPro"/>
</dbReference>
<dbReference type="KEGG" id="pbro:HOP40_14030"/>
<keyword evidence="9" id="KW-1185">Reference proteome</keyword>
<keyword evidence="2" id="KW-0963">Cytoplasm</keyword>
<feature type="compositionally biased region" description="Pro residues" evidence="7">
    <location>
        <begin position="1"/>
        <end position="25"/>
    </location>
</feature>
<dbReference type="RefSeq" id="WP_172158544.1">
    <property type="nucleotide sequence ID" value="NZ_CP053564.1"/>
</dbReference>
<protein>
    <recommendedName>
        <fullName evidence="6">ATP-dependent Clp protease proteolytic subunit</fullName>
    </recommendedName>
</protein>
<keyword evidence="4" id="KW-0378">Hydrolase</keyword>
<proteinExistence type="inferred from homology"/>
<dbReference type="SUPFAM" id="SSF52096">
    <property type="entry name" value="ClpP/crotonase"/>
    <property type="match status" value="1"/>
</dbReference>
<feature type="region of interest" description="Disordered" evidence="7">
    <location>
        <begin position="1"/>
        <end position="32"/>
    </location>
</feature>
<dbReference type="GO" id="GO:0051117">
    <property type="term" value="F:ATPase binding"/>
    <property type="evidence" value="ECO:0007669"/>
    <property type="project" value="TreeGrafter"/>
</dbReference>
<dbReference type="Proteomes" id="UP000505377">
    <property type="component" value="Chromosome"/>
</dbReference>
<keyword evidence="5" id="KW-0720">Serine protease</keyword>
<keyword evidence="3 8" id="KW-0645">Protease</keyword>
<evidence type="ECO:0000256" key="3">
    <source>
        <dbReference type="ARBA" id="ARBA00022670"/>
    </source>
</evidence>
<evidence type="ECO:0000256" key="7">
    <source>
        <dbReference type="SAM" id="MobiDB-lite"/>
    </source>
</evidence>
<name>A0A6M6JH57_9PSEU</name>
<dbReference type="CDD" id="cd07017">
    <property type="entry name" value="S14_ClpP_2"/>
    <property type="match status" value="1"/>
</dbReference>
<organism evidence="8 9">
    <name type="scientific">Pseudonocardia broussonetiae</name>
    <dbReference type="NCBI Taxonomy" id="2736640"/>
    <lineage>
        <taxon>Bacteria</taxon>
        <taxon>Bacillati</taxon>
        <taxon>Actinomycetota</taxon>
        <taxon>Actinomycetes</taxon>
        <taxon>Pseudonocardiales</taxon>
        <taxon>Pseudonocardiaceae</taxon>
        <taxon>Pseudonocardia</taxon>
    </lineage>
</organism>